<dbReference type="CDD" id="cd03250">
    <property type="entry name" value="ABCC_MRP_domain1"/>
    <property type="match status" value="1"/>
</dbReference>
<feature type="domain" description="ABC transporter" evidence="11">
    <location>
        <begin position="1240"/>
        <end position="1474"/>
    </location>
</feature>
<evidence type="ECO:0000313" key="14">
    <source>
        <dbReference type="Proteomes" id="UP001177023"/>
    </source>
</evidence>
<keyword evidence="7" id="KW-0067">ATP-binding</keyword>
<dbReference type="GO" id="GO:0016887">
    <property type="term" value="F:ATP hydrolysis activity"/>
    <property type="evidence" value="ECO:0007669"/>
    <property type="project" value="InterPro"/>
</dbReference>
<dbReference type="CDD" id="cd03244">
    <property type="entry name" value="ABCC_MRP_domain2"/>
    <property type="match status" value="1"/>
</dbReference>
<evidence type="ECO:0000256" key="3">
    <source>
        <dbReference type="ARBA" id="ARBA00022448"/>
    </source>
</evidence>
<dbReference type="PROSITE" id="PS50929">
    <property type="entry name" value="ABC_TM1F"/>
    <property type="match status" value="2"/>
</dbReference>
<comment type="subcellular location">
    <subcellularLocation>
        <location evidence="1">Endomembrane system</location>
        <topology evidence="1">Multi-pass membrane protein</topology>
    </subcellularLocation>
</comment>
<evidence type="ECO:0000256" key="10">
    <source>
        <dbReference type="SAM" id="Phobius"/>
    </source>
</evidence>
<gene>
    <name evidence="13" type="ORF">MSPICULIGERA_LOCUS23815</name>
</gene>
<keyword evidence="5" id="KW-0677">Repeat</keyword>
<dbReference type="InterPro" id="IPR003593">
    <property type="entry name" value="AAA+_ATPase"/>
</dbReference>
<evidence type="ECO:0000256" key="9">
    <source>
        <dbReference type="ARBA" id="ARBA00023136"/>
    </source>
</evidence>
<comment type="caution">
    <text evidence="13">The sequence shown here is derived from an EMBL/GenBank/DDBJ whole genome shotgun (WGS) entry which is preliminary data.</text>
</comment>
<dbReference type="FunFam" id="1.20.1560.10:FF:000081">
    <property type="entry name" value="Protein CBG24505"/>
    <property type="match status" value="1"/>
</dbReference>
<dbReference type="PANTHER" id="PTHR24223">
    <property type="entry name" value="ATP-BINDING CASSETTE SUB-FAMILY C"/>
    <property type="match status" value="1"/>
</dbReference>
<organism evidence="13 14">
    <name type="scientific">Mesorhabditis spiculigera</name>
    <dbReference type="NCBI Taxonomy" id="96644"/>
    <lineage>
        <taxon>Eukaryota</taxon>
        <taxon>Metazoa</taxon>
        <taxon>Ecdysozoa</taxon>
        <taxon>Nematoda</taxon>
        <taxon>Chromadorea</taxon>
        <taxon>Rhabditida</taxon>
        <taxon>Rhabditina</taxon>
        <taxon>Rhabditomorpha</taxon>
        <taxon>Rhabditoidea</taxon>
        <taxon>Rhabditidae</taxon>
        <taxon>Mesorhabditinae</taxon>
        <taxon>Mesorhabditis</taxon>
    </lineage>
</organism>
<evidence type="ECO:0000256" key="1">
    <source>
        <dbReference type="ARBA" id="ARBA00004127"/>
    </source>
</evidence>
<evidence type="ECO:0000256" key="2">
    <source>
        <dbReference type="ARBA" id="ARBA00009726"/>
    </source>
</evidence>
<keyword evidence="6" id="KW-0547">Nucleotide-binding</keyword>
<evidence type="ECO:0000256" key="5">
    <source>
        <dbReference type="ARBA" id="ARBA00022737"/>
    </source>
</evidence>
<sequence length="1483" mass="166576">MVHAEWISRTCGPDVDLSGSSFSTGLPNVSVCVQHTLLVWAFLIQSSRNAQRYPPLRLGTSIWLKGLSSLALALVSFALFIWVLFNSDGKHAADYLYPALLAVTWAGMTISHGVRVRCGMVSSGIIHITSAFFTLLSLPEMYEWARHLHENTVPDGEMFRCVLYLIYCPLLFIHTIVMMWADPRNMEYSGEKRRCPELESSFFSRLTLWWFNRIPSIGAKKDLELDDLDDLNEGSTTEYLSRQWNNVWEPKIYDYQQKAKAHADGAPMPGPPSVIAALFHIFKWEFLSAGGLKIISDTLQFANPFLLNVLIGYISEKDAPLWRGIAYAFLMFGASECRSFVLNAYFYVMFRMGIKFQTVLTAAVYQKTLKLSNSARKTKTVGEIVNLMAIDVERFQMITPQIQQLWSCPYQITLALAYLFYTLGYSAIPGVVVMLVFLPVNIFSSMFVRKWQVEQMRWKDERTKLVNEMLNGIKVIKLYAWEVPMEEHIDEIRQKELSLIKKAATVRNVLDSFNTASPFIVAMCSFATYTLTSGAHALTPQVAFVSLTLFNQLRSPMTMIAMLINQIVQAIVSNKRLKEFFIADELDTASVDRDENSNAEKRVLEMNQVDATWDVEEGGNTSGLQGINMEAERGALVAVVGRVGSGKSSLVSCLLGEMHKLRGLIGVRGRVAYVPQQPWIQNLTLKENILFGRPYDARRYHQVIAACALKPDLKILPHGDMTEIGEKGINLSGGQKSRVALARAVYQDCDVYLLDDPLSAVDSHVGRHIFDEVIGPKGLLKDKTRLLVTHGLTFIRNADPIIVLKDGQIAEQGTYDELVDIGGAFADFVSELKSKKSDEDEDTISIEAEQRKEQLDDSGDESQKLSPLINTQVSVLSTKSAAEDFSKKLIQKEKAEQGRVKINIYRDYVRAATYRLSLMFAIGFTMYSVFQIVRSFWLSAWSDENEPSHTGSKMGLGYRLGIYGALGVAESLFFLLSLVVNVYGGLSASRRLHKPLIVNLLHSPMSFYDTTPLGRILNRCAKDIEVIDTLLPMNFRYFVMCILQALSTLVVIVFSTPIFAVVIIPLGALYIWFLRYYVPTSRQLKRLEGINRSPIYSHFGESIQGAASIRAFGKVDRFVEKSGETVDRFIRCKYPNIVSNRWLAIRLEFIGNCVIFFAALFSVLSKEWGWSSSAGIVGVSVSYALNITEVLNFAVRQISEIEANVVSVERVKEYTETPNEAPWRIDGYNPPKGWPGAGNVEFVKYATRYREGLDLVLQNFTANVEAGEKIGIVGRTGAGKSSFALALFRMIEPAEGRISIDGEDLSKMGLHDLRERITIIPQDPVLFSGTLRFNLDPFGLSPDDAIWRALELSHLREMVDKTDRGLDHVISEGGENISVGQRQLVCLARALLRRTKVLVLDEATAAVDLQTDSLIQKTIREQFADCTVFTIAHRLNTILDYDRIMVLDQGEIREFDAPDTLLADRNTIFAKMVADAEQENKKA</sequence>
<evidence type="ECO:0000256" key="7">
    <source>
        <dbReference type="ARBA" id="ARBA00022840"/>
    </source>
</evidence>
<dbReference type="SUPFAM" id="SSF90123">
    <property type="entry name" value="ABC transporter transmembrane region"/>
    <property type="match status" value="2"/>
</dbReference>
<feature type="transmembrane region" description="Helical" evidence="10">
    <location>
        <begin position="1035"/>
        <end position="1052"/>
    </location>
</feature>
<dbReference type="InterPro" id="IPR036640">
    <property type="entry name" value="ABC1_TM_sf"/>
</dbReference>
<feature type="transmembrane region" description="Helical" evidence="10">
    <location>
        <begin position="25"/>
        <end position="43"/>
    </location>
</feature>
<dbReference type="Gene3D" id="1.20.1560.10">
    <property type="entry name" value="ABC transporter type 1, transmembrane domain"/>
    <property type="match status" value="2"/>
</dbReference>
<feature type="domain" description="ABC transmembrane type-1" evidence="12">
    <location>
        <begin position="289"/>
        <end position="569"/>
    </location>
</feature>
<dbReference type="InterPro" id="IPR027417">
    <property type="entry name" value="P-loop_NTPase"/>
</dbReference>
<evidence type="ECO:0000313" key="13">
    <source>
        <dbReference type="EMBL" id="CAJ0585805.1"/>
    </source>
</evidence>
<keyword evidence="8 10" id="KW-1133">Transmembrane helix</keyword>
<dbReference type="Gene3D" id="3.40.50.300">
    <property type="entry name" value="P-loop containing nucleotide triphosphate hydrolases"/>
    <property type="match status" value="2"/>
</dbReference>
<evidence type="ECO:0000256" key="6">
    <source>
        <dbReference type="ARBA" id="ARBA00022741"/>
    </source>
</evidence>
<feature type="transmembrane region" description="Helical" evidence="10">
    <location>
        <begin position="162"/>
        <end position="181"/>
    </location>
</feature>
<feature type="transmembrane region" description="Helical" evidence="10">
    <location>
        <begin position="916"/>
        <end position="940"/>
    </location>
</feature>
<dbReference type="GO" id="GO:0016020">
    <property type="term" value="C:membrane"/>
    <property type="evidence" value="ECO:0007669"/>
    <property type="project" value="InterPro"/>
</dbReference>
<proteinExistence type="inferred from homology"/>
<keyword evidence="14" id="KW-1185">Reference proteome</keyword>
<dbReference type="FunFam" id="3.40.50.300:FF:000997">
    <property type="entry name" value="Multidrug resistance-associated protein 1"/>
    <property type="match status" value="1"/>
</dbReference>
<dbReference type="FunFam" id="1.20.1560.10:FF:000100">
    <property type="entry name" value="ABC transporter ATP-binding protein"/>
    <property type="match status" value="1"/>
</dbReference>
<keyword evidence="9 10" id="KW-0472">Membrane</keyword>
<feature type="transmembrane region" description="Helical" evidence="10">
    <location>
        <begin position="960"/>
        <end position="984"/>
    </location>
</feature>
<dbReference type="InterPro" id="IPR003439">
    <property type="entry name" value="ABC_transporter-like_ATP-bd"/>
</dbReference>
<dbReference type="PROSITE" id="PS00211">
    <property type="entry name" value="ABC_TRANSPORTER_1"/>
    <property type="match status" value="2"/>
</dbReference>
<evidence type="ECO:0008006" key="15">
    <source>
        <dbReference type="Google" id="ProtNLM"/>
    </source>
</evidence>
<comment type="similarity">
    <text evidence="2">Belongs to the ABC transporter superfamily. ABCC family. Conjugate transporter (TC 3.A.1.208) subfamily.</text>
</comment>
<dbReference type="PANTHER" id="PTHR24223:SF434">
    <property type="entry name" value="MULTIDRUG RESISTANCE PROTEIN MRP-7"/>
    <property type="match status" value="1"/>
</dbReference>
<dbReference type="GO" id="GO:0012505">
    <property type="term" value="C:endomembrane system"/>
    <property type="evidence" value="ECO:0007669"/>
    <property type="project" value="UniProtKB-SubCell"/>
</dbReference>
<dbReference type="Proteomes" id="UP001177023">
    <property type="component" value="Unassembled WGS sequence"/>
</dbReference>
<dbReference type="InterPro" id="IPR050173">
    <property type="entry name" value="ABC_transporter_C-like"/>
</dbReference>
<dbReference type="CDD" id="cd18595">
    <property type="entry name" value="ABC_6TM_MRP1_2_3_6_D1_like"/>
    <property type="match status" value="1"/>
</dbReference>
<feature type="transmembrane region" description="Helical" evidence="10">
    <location>
        <begin position="95"/>
        <end position="114"/>
    </location>
</feature>
<dbReference type="GO" id="GO:0005524">
    <property type="term" value="F:ATP binding"/>
    <property type="evidence" value="ECO:0007669"/>
    <property type="project" value="UniProtKB-KW"/>
</dbReference>
<feature type="transmembrane region" description="Helical" evidence="10">
    <location>
        <begin position="1058"/>
        <end position="1078"/>
    </location>
</feature>
<dbReference type="SUPFAM" id="SSF52540">
    <property type="entry name" value="P-loop containing nucleoside triphosphate hydrolases"/>
    <property type="match status" value="2"/>
</dbReference>
<dbReference type="Pfam" id="PF00005">
    <property type="entry name" value="ABC_tran"/>
    <property type="match status" value="2"/>
</dbReference>
<dbReference type="InterPro" id="IPR011527">
    <property type="entry name" value="ABC1_TM_dom"/>
</dbReference>
<feature type="transmembrane region" description="Helical" evidence="10">
    <location>
        <begin position="63"/>
        <end position="83"/>
    </location>
</feature>
<evidence type="ECO:0000259" key="12">
    <source>
        <dbReference type="PROSITE" id="PS50929"/>
    </source>
</evidence>
<dbReference type="Pfam" id="PF00664">
    <property type="entry name" value="ABC_membrane"/>
    <property type="match status" value="2"/>
</dbReference>
<reference evidence="13" key="1">
    <citation type="submission" date="2023-06" db="EMBL/GenBank/DDBJ databases">
        <authorList>
            <person name="Delattre M."/>
        </authorList>
    </citation>
    <scope>NUCLEOTIDE SEQUENCE</scope>
    <source>
        <strain evidence="13">AF72</strain>
    </source>
</reference>
<name>A0AA36DGB5_9BILA</name>
<evidence type="ECO:0000256" key="4">
    <source>
        <dbReference type="ARBA" id="ARBA00022692"/>
    </source>
</evidence>
<dbReference type="FunFam" id="3.40.50.300:FF:000074">
    <property type="entry name" value="Multidrug resistance-associated protein 5 isoform 1"/>
    <property type="match status" value="1"/>
</dbReference>
<feature type="transmembrane region" description="Helical" evidence="10">
    <location>
        <begin position="121"/>
        <end position="142"/>
    </location>
</feature>
<feature type="non-terminal residue" evidence="13">
    <location>
        <position position="1"/>
    </location>
</feature>
<dbReference type="InterPro" id="IPR017871">
    <property type="entry name" value="ABC_transporter-like_CS"/>
</dbReference>
<dbReference type="GO" id="GO:0140359">
    <property type="term" value="F:ABC-type transporter activity"/>
    <property type="evidence" value="ECO:0007669"/>
    <property type="project" value="InterPro"/>
</dbReference>
<evidence type="ECO:0000256" key="8">
    <source>
        <dbReference type="ARBA" id="ARBA00022989"/>
    </source>
</evidence>
<feature type="domain" description="ABC transmembrane type-1" evidence="12">
    <location>
        <begin position="928"/>
        <end position="1203"/>
    </location>
</feature>
<feature type="transmembrane region" description="Helical" evidence="10">
    <location>
        <begin position="427"/>
        <end position="448"/>
    </location>
</feature>
<dbReference type="PROSITE" id="PS50893">
    <property type="entry name" value="ABC_TRANSPORTER_2"/>
    <property type="match status" value="2"/>
</dbReference>
<dbReference type="SMART" id="SM00382">
    <property type="entry name" value="AAA"/>
    <property type="match status" value="2"/>
</dbReference>
<feature type="domain" description="ABC transporter" evidence="11">
    <location>
        <begin position="604"/>
        <end position="831"/>
    </location>
</feature>
<protein>
    <recommendedName>
        <fullName evidence="15">Multidrug resistance-associated protein 1</fullName>
    </recommendedName>
</protein>
<accession>A0AA36DGB5</accession>
<feature type="transmembrane region" description="Helical" evidence="10">
    <location>
        <begin position="326"/>
        <end position="348"/>
    </location>
</feature>
<feature type="transmembrane region" description="Helical" evidence="10">
    <location>
        <begin position="1143"/>
        <end position="1164"/>
    </location>
</feature>
<dbReference type="CDD" id="cd18603">
    <property type="entry name" value="ABC_6TM_MRP1_2_3_6_D2_like"/>
    <property type="match status" value="1"/>
</dbReference>
<keyword evidence="3" id="KW-0813">Transport</keyword>
<keyword evidence="4 10" id="KW-0812">Transmembrane</keyword>
<dbReference type="EMBL" id="CATQJA010002706">
    <property type="protein sequence ID" value="CAJ0585805.1"/>
    <property type="molecule type" value="Genomic_DNA"/>
</dbReference>
<evidence type="ECO:0000259" key="11">
    <source>
        <dbReference type="PROSITE" id="PS50893"/>
    </source>
</evidence>